<evidence type="ECO:0000256" key="17">
    <source>
        <dbReference type="SAM" id="Phobius"/>
    </source>
</evidence>
<dbReference type="FunFam" id="2.60.40.420:FF:000001">
    <property type="entry name" value="Cytochrome c oxidase subunit 2"/>
    <property type="match status" value="1"/>
</dbReference>
<evidence type="ECO:0000256" key="1">
    <source>
        <dbReference type="ARBA" id="ARBA00001971"/>
    </source>
</evidence>
<evidence type="ECO:0000256" key="2">
    <source>
        <dbReference type="ARBA" id="ARBA00004141"/>
    </source>
</evidence>
<keyword evidence="10 17" id="KW-1133">Transmembrane helix</keyword>
<protein>
    <recommendedName>
        <fullName evidence="16">Cytochrome c oxidase subunit 2</fullName>
        <ecNumber evidence="16">7.1.1.9</ecNumber>
    </recommendedName>
</protein>
<comment type="cofactor">
    <cofactor evidence="16">
        <name>Cu cation</name>
        <dbReference type="ChEBI" id="CHEBI:23378"/>
    </cofactor>
    <text evidence="16">Binds a copper A center.</text>
</comment>
<feature type="domain" description="Cytochrome oxidase subunit II copper A binding" evidence="19">
    <location>
        <begin position="126"/>
        <end position="259"/>
    </location>
</feature>
<evidence type="ECO:0000259" key="20">
    <source>
        <dbReference type="PROSITE" id="PS50999"/>
    </source>
</evidence>
<dbReference type="Gene3D" id="2.60.40.420">
    <property type="entry name" value="Cupredoxins - blue copper proteins"/>
    <property type="match status" value="1"/>
</dbReference>
<dbReference type="Pfam" id="PF02790">
    <property type="entry name" value="COX2_TM"/>
    <property type="match status" value="1"/>
</dbReference>
<dbReference type="PRINTS" id="PR01166">
    <property type="entry name" value="CYCOXIDASEII"/>
</dbReference>
<keyword evidence="8" id="KW-1278">Translocase</keyword>
<dbReference type="SUPFAM" id="SSF49503">
    <property type="entry name" value="Cupredoxins"/>
    <property type="match status" value="1"/>
</dbReference>
<keyword evidence="9 15" id="KW-0249">Electron transport</keyword>
<evidence type="ECO:0000313" key="22">
    <source>
        <dbReference type="Proteomes" id="UP000249577"/>
    </source>
</evidence>
<comment type="caution">
    <text evidence="21">The sequence shown here is derived from an EMBL/GenBank/DDBJ whole genome shotgun (WGS) entry which is preliminary data.</text>
</comment>
<dbReference type="InterPro" id="IPR008972">
    <property type="entry name" value="Cupredoxin"/>
</dbReference>
<evidence type="ECO:0000256" key="6">
    <source>
        <dbReference type="ARBA" id="ARBA00022692"/>
    </source>
</evidence>
<evidence type="ECO:0000256" key="10">
    <source>
        <dbReference type="ARBA" id="ARBA00022989"/>
    </source>
</evidence>
<comment type="cofactor">
    <cofactor evidence="1">
        <name>heme</name>
        <dbReference type="ChEBI" id="CHEBI:30413"/>
    </cofactor>
</comment>
<dbReference type="GO" id="GO:0016491">
    <property type="term" value="F:oxidoreductase activity"/>
    <property type="evidence" value="ECO:0007669"/>
    <property type="project" value="InterPro"/>
</dbReference>
<evidence type="ECO:0000256" key="7">
    <source>
        <dbReference type="ARBA" id="ARBA00022723"/>
    </source>
</evidence>
<evidence type="ECO:0000256" key="14">
    <source>
        <dbReference type="ARBA" id="ARBA00047816"/>
    </source>
</evidence>
<keyword evidence="5 15" id="KW-0679">Respiratory chain</keyword>
<dbReference type="InterPro" id="IPR002429">
    <property type="entry name" value="CcO_II-like_C"/>
</dbReference>
<evidence type="ECO:0000256" key="12">
    <source>
        <dbReference type="ARBA" id="ARBA00023136"/>
    </source>
</evidence>
<evidence type="ECO:0000313" key="21">
    <source>
        <dbReference type="EMBL" id="PZQ16169.1"/>
    </source>
</evidence>
<dbReference type="AlphaFoldDB" id="A0A2W5KJF5"/>
<evidence type="ECO:0000256" key="16">
    <source>
        <dbReference type="RuleBase" id="RU004024"/>
    </source>
</evidence>
<dbReference type="PROSITE" id="PS50999">
    <property type="entry name" value="COX2_TM"/>
    <property type="match status" value="1"/>
</dbReference>
<feature type="signal peptide" evidence="18">
    <location>
        <begin position="1"/>
        <end position="26"/>
    </location>
</feature>
<dbReference type="Proteomes" id="UP000249577">
    <property type="component" value="Unassembled WGS sequence"/>
</dbReference>
<evidence type="ECO:0000259" key="19">
    <source>
        <dbReference type="PROSITE" id="PS50857"/>
    </source>
</evidence>
<gene>
    <name evidence="21" type="primary">coxB</name>
    <name evidence="21" type="ORF">DI565_10280</name>
</gene>
<evidence type="ECO:0000256" key="5">
    <source>
        <dbReference type="ARBA" id="ARBA00022660"/>
    </source>
</evidence>
<comment type="similarity">
    <text evidence="3 15">Belongs to the cytochrome c oxidase subunit 2 family.</text>
</comment>
<dbReference type="InterPro" id="IPR045187">
    <property type="entry name" value="CcO_II"/>
</dbReference>
<name>A0A2W5KJF5_ANCNO</name>
<dbReference type="InterPro" id="IPR014222">
    <property type="entry name" value="Cyt_c_oxidase_su2"/>
</dbReference>
<reference evidence="21 22" key="1">
    <citation type="submission" date="2017-08" db="EMBL/GenBank/DDBJ databases">
        <title>Infants hospitalized years apart are colonized by the same room-sourced microbial strains.</title>
        <authorList>
            <person name="Brooks B."/>
            <person name="Olm M.R."/>
            <person name="Firek B.A."/>
            <person name="Baker R."/>
            <person name="Thomas B.C."/>
            <person name="Morowitz M.J."/>
            <person name="Banfield J.F."/>
        </authorList>
    </citation>
    <scope>NUCLEOTIDE SEQUENCE [LARGE SCALE GENOMIC DNA]</scope>
    <source>
        <strain evidence="21">S2_005_003_R2_43</strain>
    </source>
</reference>
<evidence type="ECO:0000256" key="18">
    <source>
        <dbReference type="SAM" id="SignalP"/>
    </source>
</evidence>
<dbReference type="PROSITE" id="PS50857">
    <property type="entry name" value="COX2_CUA"/>
    <property type="match status" value="1"/>
</dbReference>
<comment type="catalytic activity">
    <reaction evidence="14 16">
        <text>4 Fe(II)-[cytochrome c] + O2 + 8 H(+)(in) = 4 Fe(III)-[cytochrome c] + 2 H2O + 4 H(+)(out)</text>
        <dbReference type="Rhea" id="RHEA:11436"/>
        <dbReference type="Rhea" id="RHEA-COMP:10350"/>
        <dbReference type="Rhea" id="RHEA-COMP:14399"/>
        <dbReference type="ChEBI" id="CHEBI:15377"/>
        <dbReference type="ChEBI" id="CHEBI:15378"/>
        <dbReference type="ChEBI" id="CHEBI:15379"/>
        <dbReference type="ChEBI" id="CHEBI:29033"/>
        <dbReference type="ChEBI" id="CHEBI:29034"/>
        <dbReference type="EC" id="7.1.1.9"/>
    </reaction>
</comment>
<dbReference type="EMBL" id="QFPN01000004">
    <property type="protein sequence ID" value="PZQ16169.1"/>
    <property type="molecule type" value="Genomic_DNA"/>
</dbReference>
<evidence type="ECO:0000256" key="15">
    <source>
        <dbReference type="RuleBase" id="RU000456"/>
    </source>
</evidence>
<dbReference type="InterPro" id="IPR011759">
    <property type="entry name" value="Cyt_c_oxidase_su2_TM_dom"/>
</dbReference>
<feature type="chain" id="PRO_5015969966" description="Cytochrome c oxidase subunit 2" evidence="18">
    <location>
        <begin position="27"/>
        <end position="290"/>
    </location>
</feature>
<feature type="domain" description="Cytochrome oxidase subunit II transmembrane region profile" evidence="20">
    <location>
        <begin position="30"/>
        <end position="125"/>
    </location>
</feature>
<evidence type="ECO:0000256" key="3">
    <source>
        <dbReference type="ARBA" id="ARBA00007866"/>
    </source>
</evidence>
<keyword evidence="4 15" id="KW-0813">Transport</keyword>
<evidence type="ECO:0000256" key="8">
    <source>
        <dbReference type="ARBA" id="ARBA00022967"/>
    </source>
</evidence>
<keyword evidence="18" id="KW-0732">Signal</keyword>
<keyword evidence="11 16" id="KW-0186">Copper</keyword>
<evidence type="ECO:0000256" key="11">
    <source>
        <dbReference type="ARBA" id="ARBA00023008"/>
    </source>
</evidence>
<dbReference type="InterPro" id="IPR001505">
    <property type="entry name" value="Copper_CuA"/>
</dbReference>
<dbReference type="NCBIfam" id="TIGR02866">
    <property type="entry name" value="CoxB"/>
    <property type="match status" value="1"/>
</dbReference>
<keyword evidence="6 15" id="KW-0812">Transmembrane</keyword>
<dbReference type="GO" id="GO:0005507">
    <property type="term" value="F:copper ion binding"/>
    <property type="evidence" value="ECO:0007669"/>
    <property type="project" value="InterPro"/>
</dbReference>
<keyword evidence="12 17" id="KW-0472">Membrane</keyword>
<dbReference type="GO" id="GO:0042773">
    <property type="term" value="P:ATP synthesis coupled electron transport"/>
    <property type="evidence" value="ECO:0007669"/>
    <property type="project" value="TreeGrafter"/>
</dbReference>
<dbReference type="Pfam" id="PF00116">
    <property type="entry name" value="COX2"/>
    <property type="match status" value="1"/>
</dbReference>
<keyword evidence="7 16" id="KW-0479">Metal-binding</keyword>
<accession>A0A2W5KJF5</accession>
<dbReference type="PANTHER" id="PTHR22888:SF9">
    <property type="entry name" value="CYTOCHROME C OXIDASE SUBUNIT 2"/>
    <property type="match status" value="1"/>
</dbReference>
<evidence type="ECO:0000256" key="4">
    <source>
        <dbReference type="ARBA" id="ARBA00022448"/>
    </source>
</evidence>
<evidence type="ECO:0000256" key="9">
    <source>
        <dbReference type="ARBA" id="ARBA00022982"/>
    </source>
</evidence>
<comment type="subcellular location">
    <subcellularLocation>
        <location evidence="15">Cell membrane</location>
        <topology evidence="15">Multi-pass membrane protein</topology>
    </subcellularLocation>
    <subcellularLocation>
        <location evidence="2">Membrane</location>
        <topology evidence="2">Multi-pass membrane protein</topology>
    </subcellularLocation>
</comment>
<dbReference type="SUPFAM" id="SSF81464">
    <property type="entry name" value="Cytochrome c oxidase subunit II-like, transmembrane region"/>
    <property type="match status" value="1"/>
</dbReference>
<dbReference type="InterPro" id="IPR036257">
    <property type="entry name" value="Cyt_c_oxidase_su2_TM_sf"/>
</dbReference>
<sequence length="290" mass="31480">MFRPGRFTLITAAVAASIAAAAPAVAGVGQPSPWQLGLQEAVTPVFHQAHAFHNFVLIIITVITLFVLALLVYCVLRFRESKNPVPSKTTHHTLLEVAWTIIPVLILVAIAVPSFRLLYAQYSPPPADLTIKVVGRQWNWDVVYPDANALTVTQMMLQKDEITDGQPYTLAVDNVAVVPVNKVVKVDVTAEDVIHSFTIPSFGVKVDAIPGRLNQTWFKAEREGIYYGQCSELCGFAHAFMPIAIQVVSEETYGKWLEAAKGDVEKAKDVLKQAAAGKAGDASATSVASR</sequence>
<dbReference type="PANTHER" id="PTHR22888">
    <property type="entry name" value="CYTOCHROME C OXIDASE, SUBUNIT II"/>
    <property type="match status" value="1"/>
</dbReference>
<dbReference type="GO" id="GO:0004129">
    <property type="term" value="F:cytochrome-c oxidase activity"/>
    <property type="evidence" value="ECO:0007669"/>
    <property type="project" value="UniProtKB-EC"/>
</dbReference>
<dbReference type="GO" id="GO:0005886">
    <property type="term" value="C:plasma membrane"/>
    <property type="evidence" value="ECO:0007669"/>
    <property type="project" value="UniProtKB-SubCell"/>
</dbReference>
<dbReference type="PROSITE" id="PS00078">
    <property type="entry name" value="COX2"/>
    <property type="match status" value="1"/>
</dbReference>
<organism evidence="21 22">
    <name type="scientific">Ancylobacter novellus</name>
    <name type="common">Thiobacillus novellus</name>
    <dbReference type="NCBI Taxonomy" id="921"/>
    <lineage>
        <taxon>Bacteria</taxon>
        <taxon>Pseudomonadati</taxon>
        <taxon>Pseudomonadota</taxon>
        <taxon>Alphaproteobacteria</taxon>
        <taxon>Hyphomicrobiales</taxon>
        <taxon>Xanthobacteraceae</taxon>
        <taxon>Ancylobacter</taxon>
    </lineage>
</organism>
<dbReference type="EC" id="7.1.1.9" evidence="16"/>
<evidence type="ECO:0000256" key="13">
    <source>
        <dbReference type="ARBA" id="ARBA00024688"/>
    </source>
</evidence>
<dbReference type="Gene3D" id="1.10.287.90">
    <property type="match status" value="1"/>
</dbReference>
<feature type="transmembrane region" description="Helical" evidence="17">
    <location>
        <begin position="50"/>
        <end position="76"/>
    </location>
</feature>
<comment type="function">
    <text evidence="13 16">Subunits I and II form the functional core of the enzyme complex. Electrons originating in cytochrome c are transferred via heme a and Cu(A) to the binuclear center formed by heme a3 and Cu(B).</text>
</comment>
<feature type="transmembrane region" description="Helical" evidence="17">
    <location>
        <begin position="97"/>
        <end position="119"/>
    </location>
</feature>
<proteinExistence type="inferred from homology"/>